<feature type="coiled-coil region" evidence="1">
    <location>
        <begin position="393"/>
        <end position="420"/>
    </location>
</feature>
<dbReference type="OMA" id="QETENMS"/>
<feature type="region of interest" description="Disordered" evidence="2">
    <location>
        <begin position="497"/>
        <end position="520"/>
    </location>
</feature>
<protein>
    <submittedName>
        <fullName evidence="4">Uncharacterized protein</fullName>
    </submittedName>
</protein>
<feature type="region of interest" description="Disordered" evidence="2">
    <location>
        <begin position="619"/>
        <end position="640"/>
    </location>
</feature>
<evidence type="ECO:0000313" key="4">
    <source>
        <dbReference type="EMBL" id="EPQ58972.1"/>
    </source>
</evidence>
<feature type="transmembrane region" description="Helical" evidence="3">
    <location>
        <begin position="788"/>
        <end position="806"/>
    </location>
</feature>
<dbReference type="AlphaFoldDB" id="S7QID1"/>
<feature type="compositionally biased region" description="Basic and acidic residues" evidence="2">
    <location>
        <begin position="754"/>
        <end position="771"/>
    </location>
</feature>
<feature type="region of interest" description="Disordered" evidence="2">
    <location>
        <begin position="696"/>
        <end position="722"/>
    </location>
</feature>
<dbReference type="GeneID" id="19300547"/>
<feature type="region of interest" description="Disordered" evidence="2">
    <location>
        <begin position="533"/>
        <end position="555"/>
    </location>
</feature>
<feature type="region of interest" description="Disordered" evidence="2">
    <location>
        <begin position="743"/>
        <end position="771"/>
    </location>
</feature>
<accession>S7QID1</accession>
<feature type="region of interest" description="Disordered" evidence="2">
    <location>
        <begin position="140"/>
        <end position="162"/>
    </location>
</feature>
<evidence type="ECO:0000256" key="3">
    <source>
        <dbReference type="SAM" id="Phobius"/>
    </source>
</evidence>
<dbReference type="HOGENOM" id="CLU_017862_0_0_1"/>
<feature type="compositionally biased region" description="Basic and acidic residues" evidence="2">
    <location>
        <begin position="272"/>
        <end position="284"/>
    </location>
</feature>
<name>S7QID1_GLOTA</name>
<dbReference type="STRING" id="670483.S7QID1"/>
<dbReference type="KEGG" id="gtr:GLOTRDRAFT_119301"/>
<dbReference type="eggNOG" id="ENOG502S7W9">
    <property type="taxonomic scope" value="Eukaryota"/>
</dbReference>
<gene>
    <name evidence="4" type="ORF">GLOTRDRAFT_119301</name>
</gene>
<evidence type="ECO:0000256" key="2">
    <source>
        <dbReference type="SAM" id="MobiDB-lite"/>
    </source>
</evidence>
<feature type="region of interest" description="Disordered" evidence="2">
    <location>
        <begin position="1"/>
        <end position="51"/>
    </location>
</feature>
<feature type="compositionally biased region" description="Low complexity" evidence="2">
    <location>
        <begin position="544"/>
        <end position="555"/>
    </location>
</feature>
<evidence type="ECO:0000256" key="1">
    <source>
        <dbReference type="SAM" id="Coils"/>
    </source>
</evidence>
<evidence type="ECO:0000313" key="5">
    <source>
        <dbReference type="Proteomes" id="UP000030669"/>
    </source>
</evidence>
<keyword evidence="3" id="KW-0472">Membrane</keyword>
<keyword evidence="1" id="KW-0175">Coiled coil</keyword>
<feature type="compositionally biased region" description="Low complexity" evidence="2">
    <location>
        <begin position="148"/>
        <end position="162"/>
    </location>
</feature>
<organism evidence="4 5">
    <name type="scientific">Gloeophyllum trabeum (strain ATCC 11539 / FP-39264 / Madison 617)</name>
    <name type="common">Brown rot fungus</name>
    <dbReference type="NCBI Taxonomy" id="670483"/>
    <lineage>
        <taxon>Eukaryota</taxon>
        <taxon>Fungi</taxon>
        <taxon>Dikarya</taxon>
        <taxon>Basidiomycota</taxon>
        <taxon>Agaricomycotina</taxon>
        <taxon>Agaricomycetes</taxon>
        <taxon>Gloeophyllales</taxon>
        <taxon>Gloeophyllaceae</taxon>
        <taxon>Gloeophyllum</taxon>
    </lineage>
</organism>
<keyword evidence="5" id="KW-1185">Reference proteome</keyword>
<feature type="compositionally biased region" description="Low complexity" evidence="2">
    <location>
        <begin position="328"/>
        <end position="346"/>
    </location>
</feature>
<feature type="compositionally biased region" description="Basic and acidic residues" evidence="2">
    <location>
        <begin position="352"/>
        <end position="366"/>
    </location>
</feature>
<dbReference type="EMBL" id="KB469297">
    <property type="protein sequence ID" value="EPQ58972.1"/>
    <property type="molecule type" value="Genomic_DNA"/>
</dbReference>
<feature type="region of interest" description="Disordered" evidence="2">
    <location>
        <begin position="252"/>
        <end position="390"/>
    </location>
</feature>
<reference evidence="4 5" key="1">
    <citation type="journal article" date="2012" name="Science">
        <title>The Paleozoic origin of enzymatic lignin decomposition reconstructed from 31 fungal genomes.</title>
        <authorList>
            <person name="Floudas D."/>
            <person name="Binder M."/>
            <person name="Riley R."/>
            <person name="Barry K."/>
            <person name="Blanchette R.A."/>
            <person name="Henrissat B."/>
            <person name="Martinez A.T."/>
            <person name="Otillar R."/>
            <person name="Spatafora J.W."/>
            <person name="Yadav J.S."/>
            <person name="Aerts A."/>
            <person name="Benoit I."/>
            <person name="Boyd A."/>
            <person name="Carlson A."/>
            <person name="Copeland A."/>
            <person name="Coutinho P.M."/>
            <person name="de Vries R.P."/>
            <person name="Ferreira P."/>
            <person name="Findley K."/>
            <person name="Foster B."/>
            <person name="Gaskell J."/>
            <person name="Glotzer D."/>
            <person name="Gorecki P."/>
            <person name="Heitman J."/>
            <person name="Hesse C."/>
            <person name="Hori C."/>
            <person name="Igarashi K."/>
            <person name="Jurgens J.A."/>
            <person name="Kallen N."/>
            <person name="Kersten P."/>
            <person name="Kohler A."/>
            <person name="Kuees U."/>
            <person name="Kumar T.K.A."/>
            <person name="Kuo A."/>
            <person name="LaButti K."/>
            <person name="Larrondo L.F."/>
            <person name="Lindquist E."/>
            <person name="Ling A."/>
            <person name="Lombard V."/>
            <person name="Lucas S."/>
            <person name="Lundell T."/>
            <person name="Martin R."/>
            <person name="McLaughlin D.J."/>
            <person name="Morgenstern I."/>
            <person name="Morin E."/>
            <person name="Murat C."/>
            <person name="Nagy L.G."/>
            <person name="Nolan M."/>
            <person name="Ohm R.A."/>
            <person name="Patyshakuliyeva A."/>
            <person name="Rokas A."/>
            <person name="Ruiz-Duenas F.J."/>
            <person name="Sabat G."/>
            <person name="Salamov A."/>
            <person name="Samejima M."/>
            <person name="Schmutz J."/>
            <person name="Slot J.C."/>
            <person name="St John F."/>
            <person name="Stenlid J."/>
            <person name="Sun H."/>
            <person name="Sun S."/>
            <person name="Syed K."/>
            <person name="Tsang A."/>
            <person name="Wiebenga A."/>
            <person name="Young D."/>
            <person name="Pisabarro A."/>
            <person name="Eastwood D.C."/>
            <person name="Martin F."/>
            <person name="Cullen D."/>
            <person name="Grigoriev I.V."/>
            <person name="Hibbett D.S."/>
        </authorList>
    </citation>
    <scope>NUCLEOTIDE SEQUENCE [LARGE SCALE GENOMIC DNA]</scope>
    <source>
        <strain evidence="4 5">ATCC 11539</strain>
    </source>
</reference>
<feature type="compositionally biased region" description="Polar residues" evidence="2">
    <location>
        <begin position="533"/>
        <end position="543"/>
    </location>
</feature>
<sequence length="828" mass="90384">MLSNDAPSTPRPRPPAKARRTPSGRYKDTPPPPYAPAVAFPSDADLSDAPLDTILGSPISMTAQRVRLLSSASPDPASRPSPEIEEWVNERSREELSELLLKAEKAIRDRENELGLTSAVCKNLYQENVNLKTKHDALISRLPPSQPMSPIGSPSPSSLSLSSPFVFPPSVSASSTLSHPPSPSVYRRHARRISVTPSEISRLADQNSELMLKLERLEAESAQADQAGRRQLRKLEREIQLLKDELERTQARSAELEEKAGNQGAEVDEEEREVKKREREEKLKGIRAKTVTEEGEEEVRDFAPGGALSANSTPNVTPSSRRIRRDFSFPPRSSSSSSSTPTASPTVAHFPHHSENTKRDLDEHLGPGDADEESYFARPAEPSPDSLHESALISQLLAKIRELEQTNAQISEQQQRASGRVRAAHRDAAKIRRLYEALGDESVDVQIVENDGEEGDTPDAAERDTVRFRSLRRTLDAEGEPAQFGLDVLEFERGIKQGMHSTSRGDVETPSRGKSRHRRSVVGLFEDALSPTSLDGLSTTVAGSSPPRAASPSPSVMLPDLSFPSTGVDLSAELEAKHTLGSELGSEYGDDLAGGGGVNHHLRTTSLYGLSQFSVAGGEEGDSVPADSLEVPESSSIGRRRGSLLAEEAIGGGSVQHAPKESKRESMRLRNRLLSQTVRARTSQWVDGRFKGTLRSQTDSALDMPKPSPLRREPSSSSTIVPVSRTASLSKLFEGAVGTVFRPASSRRSSSPYAEEKEPEASESAEADKSVLKTDEEKKGVVAVVLDLWLWLQFIIIILVFLWAMAKRGPRNVLEEAERRRGTATGQR</sequence>
<dbReference type="RefSeq" id="XP_007862085.1">
    <property type="nucleotide sequence ID" value="XM_007863894.1"/>
</dbReference>
<keyword evidence="3" id="KW-0812">Transmembrane</keyword>
<dbReference type="Proteomes" id="UP000030669">
    <property type="component" value="Unassembled WGS sequence"/>
</dbReference>
<proteinExistence type="predicted"/>
<dbReference type="OrthoDB" id="9451547at2759"/>
<keyword evidence="3" id="KW-1133">Transmembrane helix</keyword>